<dbReference type="FunFam" id="3.20.20.140:FF:000039">
    <property type="entry name" value="Adenine deaminase"/>
    <property type="match status" value="1"/>
</dbReference>
<feature type="binding site" evidence="5">
    <location>
        <position position="198"/>
    </location>
    <ligand>
        <name>Zn(2+)</name>
        <dbReference type="ChEBI" id="CHEBI:29105"/>
        <note>catalytic</note>
    </ligand>
</feature>
<dbReference type="STRING" id="1489064.WH96_06725"/>
<dbReference type="PANTHER" id="PTHR43114">
    <property type="entry name" value="ADENINE DEAMINASE"/>
    <property type="match status" value="1"/>
</dbReference>
<evidence type="ECO:0000256" key="4">
    <source>
        <dbReference type="ARBA" id="ARBA00023080"/>
    </source>
</evidence>
<dbReference type="GO" id="GO:0008270">
    <property type="term" value="F:zinc ion binding"/>
    <property type="evidence" value="ECO:0007669"/>
    <property type="project" value="UniProtKB-UniRule"/>
</dbReference>
<feature type="domain" description="Adenosine deaminase" evidence="6">
    <location>
        <begin position="12"/>
        <end position="333"/>
    </location>
</feature>
<keyword evidence="4 5" id="KW-0546">Nucleotide metabolism</keyword>
<gene>
    <name evidence="7" type="ORF">WH96_06725</name>
</gene>
<dbReference type="GO" id="GO:0000034">
    <property type="term" value="F:adenine deaminase activity"/>
    <property type="evidence" value="ECO:0007669"/>
    <property type="project" value="UniProtKB-UniRule"/>
</dbReference>
<sequence>MSNLTDFINALPKAELHLHIEGSLEPEMMMDLAIRNNIDLPYKSVEEIRTAYKFSNLQDFLDIYYQGMNVLQTEQDFYDLTFAYLEKIAKEGVVHVEVFYDPQGHTSRGVAFSTVTNGILRALDDGQEKLGVTSELIMSFLRHLSEEDAFATLEEAKPWFDGRIVAVGLDSSEMGHPPSKFERVFNAARDLDLKLVAHAGEEGPSEYVREAIELLKIDRLDHGNRTIEDLALTRKLASSGIAFTVCPLSNLKLCGVANMKDHPLKKMMQAGLKVTVNSDDPAYFGGYMTANFLSVVEALDLSKDDIAVLCRNSISGSFLTDDEKQQHLDRIDNVVSSHR</sequence>
<dbReference type="SUPFAM" id="SSF51556">
    <property type="entry name" value="Metallo-dependent hydrolases"/>
    <property type="match status" value="1"/>
</dbReference>
<dbReference type="GO" id="GO:0006146">
    <property type="term" value="P:adenine catabolic process"/>
    <property type="evidence" value="ECO:0007669"/>
    <property type="project" value="UniProtKB-UniRule"/>
</dbReference>
<comment type="cofactor">
    <cofactor evidence="5">
        <name>Zn(2+)</name>
        <dbReference type="ChEBI" id="CHEBI:29105"/>
    </cofactor>
    <text evidence="5">Binds 1 zinc ion per subunit.</text>
</comment>
<dbReference type="InterPro" id="IPR006330">
    <property type="entry name" value="Ado/ade_deaminase"/>
</dbReference>
<dbReference type="PATRIC" id="fig|1489064.4.peg.2604"/>
<evidence type="ECO:0000259" key="6">
    <source>
        <dbReference type="Pfam" id="PF00962"/>
    </source>
</evidence>
<evidence type="ECO:0000256" key="5">
    <source>
        <dbReference type="HAMAP-Rule" id="MF_01962"/>
    </source>
</evidence>
<dbReference type="Proteomes" id="UP000035444">
    <property type="component" value="Unassembled WGS sequence"/>
</dbReference>
<evidence type="ECO:0000256" key="1">
    <source>
        <dbReference type="ARBA" id="ARBA00022723"/>
    </source>
</evidence>
<keyword evidence="2 5" id="KW-0378">Hydrolase</keyword>
<dbReference type="GO" id="GO:0009117">
    <property type="term" value="P:nucleotide metabolic process"/>
    <property type="evidence" value="ECO:0007669"/>
    <property type="project" value="UniProtKB-KW"/>
</dbReference>
<dbReference type="GO" id="GO:0005829">
    <property type="term" value="C:cytosol"/>
    <property type="evidence" value="ECO:0007669"/>
    <property type="project" value="TreeGrafter"/>
</dbReference>
<organism evidence="7 8">
    <name type="scientific">Kiloniella spongiae</name>
    <dbReference type="NCBI Taxonomy" id="1489064"/>
    <lineage>
        <taxon>Bacteria</taxon>
        <taxon>Pseudomonadati</taxon>
        <taxon>Pseudomonadota</taxon>
        <taxon>Alphaproteobacteria</taxon>
        <taxon>Rhodospirillales</taxon>
        <taxon>Kiloniellaceae</taxon>
        <taxon>Kiloniella</taxon>
    </lineage>
</organism>
<dbReference type="HAMAP" id="MF_01962">
    <property type="entry name" value="Adenine_deaminase"/>
    <property type="match status" value="1"/>
</dbReference>
<feature type="binding site" evidence="5">
    <location>
        <position position="19"/>
    </location>
    <ligand>
        <name>Zn(2+)</name>
        <dbReference type="ChEBI" id="CHEBI:29105"/>
        <note>catalytic</note>
    </ligand>
</feature>
<comment type="catalytic activity">
    <reaction evidence="5">
        <text>adenine + H2O + H(+) = hypoxanthine + NH4(+)</text>
        <dbReference type="Rhea" id="RHEA:23688"/>
        <dbReference type="ChEBI" id="CHEBI:15377"/>
        <dbReference type="ChEBI" id="CHEBI:15378"/>
        <dbReference type="ChEBI" id="CHEBI:16708"/>
        <dbReference type="ChEBI" id="CHEBI:17368"/>
        <dbReference type="ChEBI" id="CHEBI:28938"/>
        <dbReference type="EC" id="3.5.4.2"/>
    </reaction>
</comment>
<dbReference type="RefSeq" id="WP_047763416.1">
    <property type="nucleotide sequence ID" value="NZ_LAQL01000004.1"/>
</dbReference>
<keyword evidence="8" id="KW-1185">Reference proteome</keyword>
<dbReference type="EC" id="3.5.4.2" evidence="5"/>
<feature type="active site" description="Proton donor" evidence="5">
    <location>
        <position position="201"/>
    </location>
</feature>
<comment type="similarity">
    <text evidence="5">Belongs to the metallo-dependent hydrolases superfamily. Adenosine and AMP deaminases family. Adenine deaminase type 2 subfamily.</text>
</comment>
<feature type="binding site" evidence="5">
    <location>
        <position position="17"/>
    </location>
    <ligand>
        <name>Zn(2+)</name>
        <dbReference type="ChEBI" id="CHEBI:29105"/>
        <note>catalytic</note>
    </ligand>
</feature>
<dbReference type="EMBL" id="LAQL01000004">
    <property type="protein sequence ID" value="KLN61336.1"/>
    <property type="molecule type" value="Genomic_DNA"/>
</dbReference>
<feature type="site" description="Important for catalytic activity" evidence="5">
    <location>
        <position position="222"/>
    </location>
</feature>
<dbReference type="AlphaFoldDB" id="A0A0H2MGK0"/>
<dbReference type="OrthoDB" id="105475at2"/>
<evidence type="ECO:0000313" key="8">
    <source>
        <dbReference type="Proteomes" id="UP000035444"/>
    </source>
</evidence>
<keyword evidence="1 5" id="KW-0479">Metal-binding</keyword>
<evidence type="ECO:0000256" key="3">
    <source>
        <dbReference type="ARBA" id="ARBA00022833"/>
    </source>
</evidence>
<feature type="binding site" evidence="5">
    <location>
        <position position="280"/>
    </location>
    <ligand>
        <name>substrate</name>
    </ligand>
</feature>
<dbReference type="InterPro" id="IPR028892">
    <property type="entry name" value="ADE"/>
</dbReference>
<dbReference type="PANTHER" id="PTHR43114:SF6">
    <property type="entry name" value="ADENINE DEAMINASE"/>
    <property type="match status" value="1"/>
</dbReference>
<accession>A0A0H2MGK0</accession>
<comment type="function">
    <text evidence="5">Catalyzes the hydrolytic deamination of adenine to hypoxanthine. Plays an important role in the purine salvage pathway and in nitrogen catabolism.</text>
</comment>
<feature type="binding site" evidence="5">
    <location>
        <position position="279"/>
    </location>
    <ligand>
        <name>Zn(2+)</name>
        <dbReference type="ChEBI" id="CHEBI:29105"/>
        <note>catalytic</note>
    </ligand>
</feature>
<name>A0A0H2MGK0_9PROT</name>
<dbReference type="Pfam" id="PF00962">
    <property type="entry name" value="A_deaminase"/>
    <property type="match status" value="1"/>
</dbReference>
<dbReference type="Gene3D" id="3.20.20.140">
    <property type="entry name" value="Metal-dependent hydrolases"/>
    <property type="match status" value="1"/>
</dbReference>
<dbReference type="NCBIfam" id="TIGR01430">
    <property type="entry name" value="aden_deam"/>
    <property type="match status" value="1"/>
</dbReference>
<proteinExistence type="inferred from homology"/>
<evidence type="ECO:0000256" key="2">
    <source>
        <dbReference type="ARBA" id="ARBA00022801"/>
    </source>
</evidence>
<evidence type="ECO:0000313" key="7">
    <source>
        <dbReference type="EMBL" id="KLN61336.1"/>
    </source>
</evidence>
<dbReference type="NCBIfam" id="NF006850">
    <property type="entry name" value="PRK09358.1-6"/>
    <property type="match status" value="1"/>
</dbReference>
<keyword evidence="3 5" id="KW-0862">Zinc</keyword>
<dbReference type="InterPro" id="IPR032466">
    <property type="entry name" value="Metal_Hydrolase"/>
</dbReference>
<dbReference type="InterPro" id="IPR001365">
    <property type="entry name" value="A_deaminase_dom"/>
</dbReference>
<dbReference type="CDD" id="cd01320">
    <property type="entry name" value="ADA"/>
    <property type="match status" value="1"/>
</dbReference>
<dbReference type="GO" id="GO:0043103">
    <property type="term" value="P:hypoxanthine salvage"/>
    <property type="evidence" value="ECO:0007669"/>
    <property type="project" value="UniProtKB-UniRule"/>
</dbReference>
<comment type="caution">
    <text evidence="7">The sequence shown here is derived from an EMBL/GenBank/DDBJ whole genome shotgun (WGS) entry which is preliminary data.</text>
</comment>
<protein>
    <recommendedName>
        <fullName evidence="5">Adenine deaminase</fullName>
        <shortName evidence="5">ADE</shortName>
        <ecNumber evidence="5">3.5.4.2</ecNumber>
    </recommendedName>
    <alternativeName>
        <fullName evidence="5">Adenine aminohydrolase</fullName>
        <shortName evidence="5">AAH</shortName>
    </alternativeName>
</protein>
<reference evidence="7 8" key="1">
    <citation type="submission" date="2015-03" db="EMBL/GenBank/DDBJ databases">
        <title>Genome Sequence of Kiloniella spongiae MEBiC09566, isolated from a marine sponge.</title>
        <authorList>
            <person name="Shao Z."/>
            <person name="Wang L."/>
            <person name="Li X."/>
        </authorList>
    </citation>
    <scope>NUCLEOTIDE SEQUENCE [LARGE SCALE GENOMIC DNA]</scope>
    <source>
        <strain evidence="7 8">MEBiC09566</strain>
    </source>
</reference>